<dbReference type="Proteomes" id="UP001356427">
    <property type="component" value="Unassembled WGS sequence"/>
</dbReference>
<evidence type="ECO:0000313" key="1">
    <source>
        <dbReference type="EMBL" id="KAK6294896.1"/>
    </source>
</evidence>
<dbReference type="AlphaFoldDB" id="A0AAN8KYA5"/>
<organism evidence="1 2">
    <name type="scientific">Coregonus suidteri</name>
    <dbReference type="NCBI Taxonomy" id="861788"/>
    <lineage>
        <taxon>Eukaryota</taxon>
        <taxon>Metazoa</taxon>
        <taxon>Chordata</taxon>
        <taxon>Craniata</taxon>
        <taxon>Vertebrata</taxon>
        <taxon>Euteleostomi</taxon>
        <taxon>Actinopterygii</taxon>
        <taxon>Neopterygii</taxon>
        <taxon>Teleostei</taxon>
        <taxon>Protacanthopterygii</taxon>
        <taxon>Salmoniformes</taxon>
        <taxon>Salmonidae</taxon>
        <taxon>Coregoninae</taxon>
        <taxon>Coregonus</taxon>
    </lineage>
</organism>
<sequence length="102" mass="11873">MVMMMMMMMKMCSYPGHRRALPSLPYSYTAKAAGRCHAYKRGTSYTRRRTDPANLLCTWRHRRGHSGDQCIRTSFQQNPERLWHHPTAATNVAIEEKQSKQA</sequence>
<evidence type="ECO:0000313" key="2">
    <source>
        <dbReference type="Proteomes" id="UP001356427"/>
    </source>
</evidence>
<reference evidence="1 2" key="1">
    <citation type="submission" date="2021-04" db="EMBL/GenBank/DDBJ databases">
        <authorList>
            <person name="De Guttry C."/>
            <person name="Zahm M."/>
            <person name="Klopp C."/>
            <person name="Cabau C."/>
            <person name="Louis A."/>
            <person name="Berthelot C."/>
            <person name="Parey E."/>
            <person name="Roest Crollius H."/>
            <person name="Montfort J."/>
            <person name="Robinson-Rechavi M."/>
            <person name="Bucao C."/>
            <person name="Bouchez O."/>
            <person name="Gislard M."/>
            <person name="Lluch J."/>
            <person name="Milhes M."/>
            <person name="Lampietro C."/>
            <person name="Lopez Roques C."/>
            <person name="Donnadieu C."/>
            <person name="Braasch I."/>
            <person name="Desvignes T."/>
            <person name="Postlethwait J."/>
            <person name="Bobe J."/>
            <person name="Wedekind C."/>
            <person name="Guiguen Y."/>
        </authorList>
    </citation>
    <scope>NUCLEOTIDE SEQUENCE [LARGE SCALE GENOMIC DNA]</scope>
    <source>
        <strain evidence="1">Cs_M1</strain>
        <tissue evidence="1">Blood</tissue>
    </source>
</reference>
<comment type="caution">
    <text evidence="1">The sequence shown here is derived from an EMBL/GenBank/DDBJ whole genome shotgun (WGS) entry which is preliminary data.</text>
</comment>
<keyword evidence="2" id="KW-1185">Reference proteome</keyword>
<proteinExistence type="predicted"/>
<dbReference type="EMBL" id="JAGTTL010000034">
    <property type="protein sequence ID" value="KAK6294896.1"/>
    <property type="molecule type" value="Genomic_DNA"/>
</dbReference>
<protein>
    <submittedName>
        <fullName evidence="1">Uncharacterized protein</fullName>
    </submittedName>
</protein>
<gene>
    <name evidence="1" type="ORF">J4Q44_G00341220</name>
</gene>
<accession>A0AAN8KYA5</accession>
<name>A0AAN8KYA5_9TELE</name>